<dbReference type="PRINTS" id="PR00387">
    <property type="entry name" value="PDIESTERASE1"/>
</dbReference>
<dbReference type="AlphaFoldDB" id="A0AAR5P824"/>
<dbReference type="SUPFAM" id="SSF55781">
    <property type="entry name" value="GAF domain-like"/>
    <property type="match status" value="2"/>
</dbReference>
<dbReference type="InterPro" id="IPR023088">
    <property type="entry name" value="PDEase"/>
</dbReference>
<reference evidence="11" key="1">
    <citation type="journal article" date="2013" name="Genome Biol.">
        <title>Draft genome of the mountain pine beetle, Dendroctonus ponderosae Hopkins, a major forest pest.</title>
        <authorList>
            <person name="Keeling C.I."/>
            <person name="Yuen M.M."/>
            <person name="Liao N.Y."/>
            <person name="Docking T.R."/>
            <person name="Chan S.K."/>
            <person name="Taylor G.A."/>
            <person name="Palmquist D.L."/>
            <person name="Jackman S.D."/>
            <person name="Nguyen A."/>
            <person name="Li M."/>
            <person name="Henderson H."/>
            <person name="Janes J.K."/>
            <person name="Zhao Y."/>
            <person name="Pandoh P."/>
            <person name="Moore R."/>
            <person name="Sperling F.A."/>
            <person name="Huber D.P."/>
            <person name="Birol I."/>
            <person name="Jones S.J."/>
            <person name="Bohlmann J."/>
        </authorList>
    </citation>
    <scope>NUCLEOTIDE SEQUENCE</scope>
</reference>
<protein>
    <recommendedName>
        <fullName evidence="8">Phosphodiesterase</fullName>
        <ecNumber evidence="8">3.1.4.-</ecNumber>
    </recommendedName>
</protein>
<feature type="binding site" evidence="7">
    <location>
        <position position="538"/>
    </location>
    <ligand>
        <name>Zn(2+)</name>
        <dbReference type="ChEBI" id="CHEBI:29105"/>
        <label>1</label>
    </ligand>
</feature>
<keyword evidence="3 7" id="KW-0479">Metal-binding</keyword>
<dbReference type="InterPro" id="IPR029016">
    <property type="entry name" value="GAF-like_dom_sf"/>
</dbReference>
<dbReference type="InterPro" id="IPR002073">
    <property type="entry name" value="PDEase_catalytic_dom"/>
</dbReference>
<dbReference type="GO" id="GO:0004114">
    <property type="term" value="F:3',5'-cyclic-nucleotide phosphodiesterase activity"/>
    <property type="evidence" value="ECO:0007669"/>
    <property type="project" value="InterPro"/>
</dbReference>
<dbReference type="Gene3D" id="1.10.1300.10">
    <property type="entry name" value="3'5'-cyclic nucleotide phosphodiesterase, catalytic domain"/>
    <property type="match status" value="1"/>
</dbReference>
<evidence type="ECO:0000256" key="6">
    <source>
        <dbReference type="PIRSR" id="PIRSR623088-2"/>
    </source>
</evidence>
<sequence length="757" mass="86321">MTSQHSKKKNTFNDQMALDTKDKATRRVIAPYVKIVRKSKGALEKSKEESQKFSFYLHNKPSVLMQDLSSFLSDSVDLASVLQETADVLKVVTKANGVTLYMVDSASEEIYQVPKNVTDERHKVNWKIQKGSTVATYVAYKKEFVLVDDILCDDRFPSGLGYQDDMVKSVLCVPIVTTDGDCYAIVEMYRCVPEAPFSKDDLKISIVVSGWMGAAIHQNRLRLALQKQQELNDYLLDLIKCYFADNVSMETLITEIVKFAKATLGAERGSFFIIDPESSDMTAEVFDEGIDGSEGTTMRKKNIKVRLAKDRSIPGLVARTGVTVNLRDAYNDPRFFTEVEKRTGFITRSILCMPIVSLEKIILGVVQVVNKMNGVVFTSSDENLFKTFSVYCALALHYAKLNDKMHRTDLLNESNLNLLSLQLKPCVHDISNFSKNPEVSIPSGFSDFRWYVSIDEEPIMPQMVYYMIRTVVGFQEVNVHALKEFILTVRKCYRPNPYHNWEHAFNVAHCMYNILLRNKSLFTNVEIKALIIACVCHDLDHGGYTNNFLQKTEQTLSQLYDESFLENHHFQVAMLIYKVIQIFVQLSKTLWQQISAEMKHCILATDLANYFKVRIKLLQISNDQGLDWGNRHHRQLCKAIMMTSCDLSGSCKPYMVAKTLTDNVIKEFYNQGDKEKAMGLTPLSLMDREKSAQIPEDQVNFLNIIVLPCTDLLKSFLPNCADLSAEALLLRKTWQEIIDLKGRKSWRQDDSVVNPIE</sequence>
<evidence type="ECO:0000256" key="4">
    <source>
        <dbReference type="ARBA" id="ARBA00022801"/>
    </source>
</evidence>
<feature type="binding site" evidence="7">
    <location>
        <position position="538"/>
    </location>
    <ligand>
        <name>Zn(2+)</name>
        <dbReference type="ChEBI" id="CHEBI:29105"/>
        <label>2</label>
    </ligand>
</feature>
<dbReference type="EC" id="3.1.4.-" evidence="8"/>
<dbReference type="CDD" id="cd00077">
    <property type="entry name" value="HDc"/>
    <property type="match status" value="1"/>
</dbReference>
<organism evidence="10 11">
    <name type="scientific">Dendroctonus ponderosae</name>
    <name type="common">Mountain pine beetle</name>
    <dbReference type="NCBI Taxonomy" id="77166"/>
    <lineage>
        <taxon>Eukaryota</taxon>
        <taxon>Metazoa</taxon>
        <taxon>Ecdysozoa</taxon>
        <taxon>Arthropoda</taxon>
        <taxon>Hexapoda</taxon>
        <taxon>Insecta</taxon>
        <taxon>Pterygota</taxon>
        <taxon>Neoptera</taxon>
        <taxon>Endopterygota</taxon>
        <taxon>Coleoptera</taxon>
        <taxon>Polyphaga</taxon>
        <taxon>Cucujiformia</taxon>
        <taxon>Curculionidae</taxon>
        <taxon>Scolytinae</taxon>
        <taxon>Dendroctonus</taxon>
    </lineage>
</organism>
<evidence type="ECO:0000256" key="8">
    <source>
        <dbReference type="RuleBase" id="RU363067"/>
    </source>
</evidence>
<dbReference type="SUPFAM" id="SSF109604">
    <property type="entry name" value="HD-domain/PDEase-like"/>
    <property type="match status" value="1"/>
</dbReference>
<dbReference type="SMART" id="SM00065">
    <property type="entry name" value="GAF"/>
    <property type="match status" value="2"/>
</dbReference>
<comment type="similarity">
    <text evidence="1 8">Belongs to the cyclic nucleotide phosphodiesterase family.</text>
</comment>
<feature type="binding site" evidence="6">
    <location>
        <position position="538"/>
    </location>
    <ligand>
        <name>AMP</name>
        <dbReference type="ChEBI" id="CHEBI:456215"/>
    </ligand>
</feature>
<reference evidence="10" key="2">
    <citation type="submission" date="2024-08" db="UniProtKB">
        <authorList>
            <consortium name="EnsemblMetazoa"/>
        </authorList>
    </citation>
    <scope>IDENTIFICATION</scope>
</reference>
<evidence type="ECO:0000313" key="10">
    <source>
        <dbReference type="EnsemblMetazoa" id="XP_019757022.1"/>
    </source>
</evidence>
<dbReference type="InterPro" id="IPR036971">
    <property type="entry name" value="PDEase_catalytic_dom_sf"/>
</dbReference>
<dbReference type="PROSITE" id="PS51845">
    <property type="entry name" value="PDEASE_I_2"/>
    <property type="match status" value="1"/>
</dbReference>
<feature type="binding site" evidence="6">
    <location>
        <begin position="499"/>
        <end position="503"/>
    </location>
    <ligand>
        <name>AMP</name>
        <dbReference type="ChEBI" id="CHEBI:456215"/>
    </ligand>
</feature>
<keyword evidence="11" id="KW-1185">Reference proteome</keyword>
<dbReference type="PANTHER" id="PTHR11347">
    <property type="entry name" value="CYCLIC NUCLEOTIDE PHOSPHODIESTERASE"/>
    <property type="match status" value="1"/>
</dbReference>
<dbReference type="Pfam" id="PF01590">
    <property type="entry name" value="GAF"/>
    <property type="match status" value="2"/>
</dbReference>
<dbReference type="GO" id="GO:0007165">
    <property type="term" value="P:signal transduction"/>
    <property type="evidence" value="ECO:0007669"/>
    <property type="project" value="InterPro"/>
</dbReference>
<feature type="domain" description="PDEase" evidence="9">
    <location>
        <begin position="411"/>
        <end position="741"/>
    </location>
</feature>
<dbReference type="InterPro" id="IPR003607">
    <property type="entry name" value="HD/PDEase_dom"/>
</dbReference>
<accession>A0AAR5P824</accession>
<evidence type="ECO:0000256" key="5">
    <source>
        <dbReference type="PIRSR" id="PIRSR623088-1"/>
    </source>
</evidence>
<dbReference type="PROSITE" id="PS00126">
    <property type="entry name" value="PDEASE_I_1"/>
    <property type="match status" value="1"/>
</dbReference>
<keyword evidence="4 8" id="KW-0378">Hydrolase</keyword>
<feature type="active site" description="Proton donor" evidence="5">
    <location>
        <position position="499"/>
    </location>
</feature>
<dbReference type="SMART" id="SM00471">
    <property type="entry name" value="HDc"/>
    <property type="match status" value="1"/>
</dbReference>
<dbReference type="EnsemblMetazoa" id="XM_019901463.1">
    <property type="protein sequence ID" value="XP_019757022.1"/>
    <property type="gene ID" value="LOC109535547"/>
</dbReference>
<dbReference type="Proteomes" id="UP000019118">
    <property type="component" value="Unassembled WGS sequence"/>
</dbReference>
<evidence type="ECO:0000313" key="11">
    <source>
        <dbReference type="Proteomes" id="UP000019118"/>
    </source>
</evidence>
<dbReference type="GO" id="GO:0046872">
    <property type="term" value="F:metal ion binding"/>
    <property type="evidence" value="ECO:0007669"/>
    <property type="project" value="UniProtKB-KW"/>
</dbReference>
<dbReference type="Pfam" id="PF00233">
    <property type="entry name" value="PDEase_I"/>
    <property type="match status" value="1"/>
</dbReference>
<evidence type="ECO:0000256" key="1">
    <source>
        <dbReference type="ARBA" id="ARBA00007648"/>
    </source>
</evidence>
<dbReference type="Gene3D" id="3.30.450.40">
    <property type="match status" value="2"/>
</dbReference>
<proteinExistence type="inferred from homology"/>
<feature type="binding site" evidence="6">
    <location>
        <position position="646"/>
    </location>
    <ligand>
        <name>AMP</name>
        <dbReference type="ChEBI" id="CHEBI:456215"/>
    </ligand>
</feature>
<comment type="cofactor">
    <cofactor evidence="8">
        <name>a divalent metal cation</name>
        <dbReference type="ChEBI" id="CHEBI:60240"/>
    </cofactor>
    <text evidence="8">Binds 2 divalent metal cations per subunit. Site 1 may preferentially bind zinc ions, while site 2 has a preference for magnesium and/or manganese ions.</text>
</comment>
<evidence type="ECO:0000259" key="9">
    <source>
        <dbReference type="PROSITE" id="PS51845"/>
    </source>
</evidence>
<feature type="binding site" evidence="7">
    <location>
        <position position="503"/>
    </location>
    <ligand>
        <name>Zn(2+)</name>
        <dbReference type="ChEBI" id="CHEBI:29105"/>
        <label>1</label>
    </ligand>
</feature>
<dbReference type="InterPro" id="IPR023174">
    <property type="entry name" value="PDEase_CS"/>
</dbReference>
<keyword evidence="2" id="KW-0140">cGMP</keyword>
<name>A0AAR5P824_DENPD</name>
<evidence type="ECO:0000256" key="2">
    <source>
        <dbReference type="ARBA" id="ARBA00022535"/>
    </source>
</evidence>
<dbReference type="InterPro" id="IPR003018">
    <property type="entry name" value="GAF"/>
</dbReference>
<evidence type="ECO:0000256" key="7">
    <source>
        <dbReference type="PIRSR" id="PIRSR623088-3"/>
    </source>
</evidence>
<feature type="binding site" evidence="6">
    <location>
        <position position="698"/>
    </location>
    <ligand>
        <name>AMP</name>
        <dbReference type="ChEBI" id="CHEBI:456215"/>
    </ligand>
</feature>
<evidence type="ECO:0000256" key="3">
    <source>
        <dbReference type="ARBA" id="ARBA00022723"/>
    </source>
</evidence>
<dbReference type="FunFam" id="3.30.450.40:FF:000138">
    <property type="entry name" value="Phosphodiesterase"/>
    <property type="match status" value="1"/>
</dbReference>
<feature type="binding site" evidence="7">
    <location>
        <position position="537"/>
    </location>
    <ligand>
        <name>Zn(2+)</name>
        <dbReference type="ChEBI" id="CHEBI:29105"/>
        <label>1</label>
    </ligand>
</feature>
<feature type="binding site" evidence="7">
    <location>
        <position position="646"/>
    </location>
    <ligand>
        <name>Zn(2+)</name>
        <dbReference type="ChEBI" id="CHEBI:29105"/>
        <label>1</label>
    </ligand>
</feature>